<evidence type="ECO:0008006" key="3">
    <source>
        <dbReference type="Google" id="ProtNLM"/>
    </source>
</evidence>
<evidence type="ECO:0000313" key="1">
    <source>
        <dbReference type="EMBL" id="CAK9219770.1"/>
    </source>
</evidence>
<dbReference type="SMART" id="SM00855">
    <property type="entry name" value="PGAM"/>
    <property type="match status" value="1"/>
</dbReference>
<dbReference type="CDD" id="cd07067">
    <property type="entry name" value="HP_PGM_like"/>
    <property type="match status" value="1"/>
</dbReference>
<sequence>MAGLKNKYYVLRHGRSIPNEEGLIVSLMSNGVLPMYGLAPSGVLQAQAAGMTLAKELEGLSISPDCVSIYASPFSRTTQTAQAVADVLESSLGTKPSIQLMEELRERYFGPSLELQSHEHYPEIWAIDALDPMVGPEGGESVADVAHRVSQAILSIESELEGCVVLIVSHGDTLQILQTVVHAALLNLATMGCGSNTLSSTHLNGAICTPVLSQHRNFALLTGELRQLT</sequence>
<proteinExistence type="predicted"/>
<reference evidence="1" key="1">
    <citation type="submission" date="2024-02" db="EMBL/GenBank/DDBJ databases">
        <authorList>
            <consortium name="ELIXIR-Norway"/>
            <consortium name="Elixir Norway"/>
        </authorList>
    </citation>
    <scope>NUCLEOTIDE SEQUENCE</scope>
</reference>
<dbReference type="PANTHER" id="PTHR47821">
    <property type="entry name" value="PHOSPHOGLYCERATE MUTASE FAMILY PROTEIN"/>
    <property type="match status" value="1"/>
</dbReference>
<dbReference type="SUPFAM" id="SSF53254">
    <property type="entry name" value="Phosphoglycerate mutase-like"/>
    <property type="match status" value="1"/>
</dbReference>
<dbReference type="InterPro" id="IPR013078">
    <property type="entry name" value="His_Pase_superF_clade-1"/>
</dbReference>
<accession>A0ABP0UEH0</accession>
<dbReference type="EMBL" id="OZ019895">
    <property type="protein sequence ID" value="CAK9219770.1"/>
    <property type="molecule type" value="Genomic_DNA"/>
</dbReference>
<name>A0ABP0UEH0_9BRYO</name>
<dbReference type="Pfam" id="PF00300">
    <property type="entry name" value="His_Phos_1"/>
    <property type="match status" value="1"/>
</dbReference>
<keyword evidence="2" id="KW-1185">Reference proteome</keyword>
<dbReference type="Gene3D" id="3.40.50.1240">
    <property type="entry name" value="Phosphoglycerate mutase-like"/>
    <property type="match status" value="1"/>
</dbReference>
<dbReference type="Proteomes" id="UP001497512">
    <property type="component" value="Chromosome 3"/>
</dbReference>
<dbReference type="PANTHER" id="PTHR47821:SF2">
    <property type="entry name" value="PHOSPHOGLYCERATE MUTASE FAMILY PROTEIN"/>
    <property type="match status" value="1"/>
</dbReference>
<gene>
    <name evidence="1" type="ORF">CSSPTR1EN2_LOCUS14839</name>
</gene>
<evidence type="ECO:0000313" key="2">
    <source>
        <dbReference type="Proteomes" id="UP001497512"/>
    </source>
</evidence>
<protein>
    <recommendedName>
        <fullName evidence="3">Phosphoglycerate mutase</fullName>
    </recommendedName>
</protein>
<dbReference type="InterPro" id="IPR029033">
    <property type="entry name" value="His_PPase_superfam"/>
</dbReference>
<organism evidence="1 2">
    <name type="scientific">Sphagnum troendelagicum</name>
    <dbReference type="NCBI Taxonomy" id="128251"/>
    <lineage>
        <taxon>Eukaryota</taxon>
        <taxon>Viridiplantae</taxon>
        <taxon>Streptophyta</taxon>
        <taxon>Embryophyta</taxon>
        <taxon>Bryophyta</taxon>
        <taxon>Sphagnophytina</taxon>
        <taxon>Sphagnopsida</taxon>
        <taxon>Sphagnales</taxon>
        <taxon>Sphagnaceae</taxon>
        <taxon>Sphagnum</taxon>
    </lineage>
</organism>